<protein>
    <recommendedName>
        <fullName evidence="7">Fibronectin attachment protein</fullName>
    </recommendedName>
</protein>
<organism evidence="3 5">
    <name type="scientific">Ensifer adhaerens</name>
    <name type="common">Sinorhizobium morelense</name>
    <dbReference type="NCBI Taxonomy" id="106592"/>
    <lineage>
        <taxon>Bacteria</taxon>
        <taxon>Pseudomonadati</taxon>
        <taxon>Pseudomonadota</taxon>
        <taxon>Alphaproteobacteria</taxon>
        <taxon>Hyphomicrobiales</taxon>
        <taxon>Rhizobiaceae</taxon>
        <taxon>Sinorhizobium/Ensifer group</taxon>
        <taxon>Ensifer</taxon>
    </lineage>
</organism>
<evidence type="ECO:0000256" key="1">
    <source>
        <dbReference type="SAM" id="MobiDB-lite"/>
    </source>
</evidence>
<name>A0A9Q8Y7X5_ENSAD</name>
<feature type="signal peptide" evidence="2">
    <location>
        <begin position="1"/>
        <end position="28"/>
    </location>
</feature>
<dbReference type="RefSeq" id="WP_034804030.1">
    <property type="nucleotide sequence ID" value="NZ_CAXURO020000001.1"/>
</dbReference>
<evidence type="ECO:0000313" key="6">
    <source>
        <dbReference type="Proteomes" id="UP001214094"/>
    </source>
</evidence>
<dbReference type="KEGG" id="eah:FA04_04145"/>
<gene>
    <name evidence="3" type="ORF">NE863_04010</name>
    <name evidence="4" type="ORF">P4B07_04210</name>
</gene>
<dbReference type="Proteomes" id="UP001214094">
    <property type="component" value="Chromosome"/>
</dbReference>
<feature type="chain" id="PRO_5040373943" description="Fibronectin attachment protein" evidence="2">
    <location>
        <begin position="29"/>
        <end position="264"/>
    </location>
</feature>
<dbReference type="Proteomes" id="UP001055460">
    <property type="component" value="Chromosome"/>
</dbReference>
<evidence type="ECO:0000313" key="3">
    <source>
        <dbReference type="EMBL" id="USJ24165.1"/>
    </source>
</evidence>
<accession>A0A9Q8Y7X5</accession>
<dbReference type="EMBL" id="CP098807">
    <property type="protein sequence ID" value="USJ24165.1"/>
    <property type="molecule type" value="Genomic_DNA"/>
</dbReference>
<sequence>MHRNLANRTLPVRLATLLLAGVALTTPAAVSPAFALSELQGAPQPVPAEQQPAAGDQKATPPAAEPVAEEPDEEETLPLEIPMPDPLINKSATATKEDAPEAEEPEPTGPVEVLTDVSKIPAPVARMRELIVEAAASGDIERLRPLLGKGPNQTQVTGVTGDEDPVSILKSLSGDQEGVEILAILLDVLSTGFVLVDKGTPQEAYVWPYFAEKKLSTLTAPEKVDLFRLVTAGDFADMEEFGSYNFYRVGIMPDGKWKFFIAGD</sequence>
<keyword evidence="2" id="KW-0732">Signal</keyword>
<feature type="compositionally biased region" description="Acidic residues" evidence="1">
    <location>
        <begin position="67"/>
        <end position="77"/>
    </location>
</feature>
<proteinExistence type="predicted"/>
<dbReference type="OrthoDB" id="9809589at2"/>
<evidence type="ECO:0000313" key="4">
    <source>
        <dbReference type="EMBL" id="WFP91590.1"/>
    </source>
</evidence>
<dbReference type="EMBL" id="CP121308">
    <property type="protein sequence ID" value="WFP91590.1"/>
    <property type="molecule type" value="Genomic_DNA"/>
</dbReference>
<reference evidence="4 6" key="2">
    <citation type="submission" date="2023-03" db="EMBL/GenBank/DDBJ databases">
        <title>Comparative genome and transcriptome analysis combination mining strategies for increasing vitamin B12 production of Ensifer adhaerens strain.</title>
        <authorList>
            <person name="Yongheng L."/>
        </authorList>
    </citation>
    <scope>NUCLEOTIDE SEQUENCE [LARGE SCALE GENOMIC DNA]</scope>
    <source>
        <strain evidence="4 6">Casida A-T305</strain>
    </source>
</reference>
<evidence type="ECO:0000256" key="2">
    <source>
        <dbReference type="SAM" id="SignalP"/>
    </source>
</evidence>
<feature type="region of interest" description="Disordered" evidence="1">
    <location>
        <begin position="41"/>
        <end position="88"/>
    </location>
</feature>
<evidence type="ECO:0000313" key="5">
    <source>
        <dbReference type="Proteomes" id="UP001055460"/>
    </source>
</evidence>
<reference evidence="3" key="1">
    <citation type="submission" date="2022-06" db="EMBL/GenBank/DDBJ databases">
        <title>Physiological and biochemical characterization and genomic elucidation of a strain of the genus Ensifer adhaerens M8 that combines arsenic oxidation and chromium reduction.</title>
        <authorList>
            <person name="Li X."/>
            <person name="Yu c."/>
        </authorList>
    </citation>
    <scope>NUCLEOTIDE SEQUENCE</scope>
    <source>
        <strain evidence="3">M8</strain>
    </source>
</reference>
<dbReference type="GeneID" id="29516996"/>
<evidence type="ECO:0008006" key="7">
    <source>
        <dbReference type="Google" id="ProtNLM"/>
    </source>
</evidence>
<dbReference type="AlphaFoldDB" id="A0A9Q8Y7X5"/>
<keyword evidence="6" id="KW-1185">Reference proteome</keyword>
<feature type="compositionally biased region" description="Low complexity" evidence="1">
    <location>
        <begin position="41"/>
        <end position="66"/>
    </location>
</feature>